<dbReference type="PANTHER" id="PTHR32027:SF0">
    <property type="entry name" value="CYTOSINE DEAMINASE"/>
    <property type="match status" value="1"/>
</dbReference>
<gene>
    <name evidence="2" type="ORF">FMM80_27695</name>
</gene>
<dbReference type="PANTHER" id="PTHR32027">
    <property type="entry name" value="CYTOSINE DEAMINASE"/>
    <property type="match status" value="1"/>
</dbReference>
<comment type="caution">
    <text evidence="2">The sequence shown here is derived from an EMBL/GenBank/DDBJ whole genome shotgun (WGS) entry which is preliminary data.</text>
</comment>
<evidence type="ECO:0000313" key="3">
    <source>
        <dbReference type="Proteomes" id="UP000474104"/>
    </source>
</evidence>
<dbReference type="AlphaFoldDB" id="A0A9X5CD59"/>
<name>A0A9X5CD59_9FIRM</name>
<dbReference type="RefSeq" id="WP_162206082.1">
    <property type="nucleotide sequence ID" value="NZ_VIRB01000159.1"/>
</dbReference>
<evidence type="ECO:0000313" key="2">
    <source>
        <dbReference type="EMBL" id="NDO72211.1"/>
    </source>
</evidence>
<dbReference type="EMBL" id="VIRB01000159">
    <property type="protein sequence ID" value="NDO72211.1"/>
    <property type="molecule type" value="Genomic_DNA"/>
</dbReference>
<dbReference type="InterPro" id="IPR032466">
    <property type="entry name" value="Metal_Hydrolase"/>
</dbReference>
<dbReference type="Gene3D" id="2.30.40.10">
    <property type="entry name" value="Urease, subunit C, domain 1"/>
    <property type="match status" value="1"/>
</dbReference>
<dbReference type="Proteomes" id="UP000474104">
    <property type="component" value="Unassembled WGS sequence"/>
</dbReference>
<accession>A0A9X5CD59</accession>
<organism evidence="2 3">
    <name type="scientific">Schaedlerella arabinosiphila</name>
    <dbReference type="NCBI Taxonomy" id="2044587"/>
    <lineage>
        <taxon>Bacteria</taxon>
        <taxon>Bacillati</taxon>
        <taxon>Bacillota</taxon>
        <taxon>Clostridia</taxon>
        <taxon>Lachnospirales</taxon>
        <taxon>Lachnospiraceae</taxon>
        <taxon>Schaedlerella</taxon>
    </lineage>
</organism>
<dbReference type="Pfam" id="PF07969">
    <property type="entry name" value="Amidohydro_3"/>
    <property type="match status" value="1"/>
</dbReference>
<dbReference type="SUPFAM" id="SSF51556">
    <property type="entry name" value="Metallo-dependent hydrolases"/>
    <property type="match status" value="1"/>
</dbReference>
<evidence type="ECO:0000259" key="1">
    <source>
        <dbReference type="Pfam" id="PF07969"/>
    </source>
</evidence>
<reference evidence="2 3" key="1">
    <citation type="submission" date="2019-07" db="EMBL/GenBank/DDBJ databases">
        <title>Draft genome sequences of 15 bacterial species constituting the stable defined intestinal microbiota of the GM15 gnotobiotic mouse model.</title>
        <authorList>
            <person name="Elie C."/>
            <person name="Mathieu A."/>
            <person name="Saliou A."/>
            <person name="Darnaud M."/>
            <person name="Leulier F."/>
            <person name="Tamellini A."/>
        </authorList>
    </citation>
    <scope>NUCLEOTIDE SEQUENCE [LARGE SCALE GENOMIC DNA]</scope>
    <source>
        <strain evidence="3">ASF 502</strain>
    </source>
</reference>
<protein>
    <submittedName>
        <fullName evidence="2">Amidohydrolase family protein</fullName>
    </submittedName>
</protein>
<dbReference type="Gene3D" id="3.20.20.140">
    <property type="entry name" value="Metal-dependent hydrolases"/>
    <property type="match status" value="1"/>
</dbReference>
<sequence length="158" mass="17702">MSILICILTKHIRQSFGKKNWISSTEETLEDEPRTRGVTRIREMVDMGINVITAQDTICDGFHLYGTGDPLDYGLVGCYCAQYNTPETARIMWDMLTSGSARAFDPDAKYGIQIGNDADLNIVDAPSVHEAIRIRASRPYILRRGKVIAGFERKATML</sequence>
<proteinExistence type="predicted"/>
<dbReference type="GO" id="GO:0016814">
    <property type="term" value="F:hydrolase activity, acting on carbon-nitrogen (but not peptide) bonds, in cyclic amidines"/>
    <property type="evidence" value="ECO:0007669"/>
    <property type="project" value="TreeGrafter"/>
</dbReference>
<dbReference type="InterPro" id="IPR052349">
    <property type="entry name" value="Metallo-hydrolase_Enzymes"/>
</dbReference>
<feature type="domain" description="Amidohydrolase 3" evidence="1">
    <location>
        <begin position="27"/>
        <end position="147"/>
    </location>
</feature>
<dbReference type="InterPro" id="IPR011059">
    <property type="entry name" value="Metal-dep_hydrolase_composite"/>
</dbReference>
<dbReference type="InterPro" id="IPR013108">
    <property type="entry name" value="Amidohydro_3"/>
</dbReference>